<feature type="region of interest" description="Disordered" evidence="10">
    <location>
        <begin position="403"/>
        <end position="432"/>
    </location>
</feature>
<evidence type="ECO:0000256" key="7">
    <source>
        <dbReference type="ARBA" id="ARBA00023204"/>
    </source>
</evidence>
<evidence type="ECO:0000256" key="1">
    <source>
        <dbReference type="ARBA" id="ARBA00004123"/>
    </source>
</evidence>
<evidence type="ECO:0000256" key="8">
    <source>
        <dbReference type="ARBA" id="ARBA00023242"/>
    </source>
</evidence>
<dbReference type="PROSITE" id="PS50082">
    <property type="entry name" value="WD_REPEATS_2"/>
    <property type="match status" value="2"/>
</dbReference>
<dbReference type="Pfam" id="PF24105">
    <property type="entry name" value="Beta-prop_CAF1B_HIR1"/>
    <property type="match status" value="1"/>
</dbReference>
<dbReference type="PROSITE" id="PS50294">
    <property type="entry name" value="WD_REPEATS_REGION"/>
    <property type="match status" value="2"/>
</dbReference>
<dbReference type="GO" id="GO:0006281">
    <property type="term" value="P:DNA repair"/>
    <property type="evidence" value="ECO:0007669"/>
    <property type="project" value="UniProtKB-KW"/>
</dbReference>
<evidence type="ECO:0000256" key="3">
    <source>
        <dbReference type="ARBA" id="ARBA00022574"/>
    </source>
</evidence>
<dbReference type="GO" id="GO:0006334">
    <property type="term" value="P:nucleosome assembly"/>
    <property type="evidence" value="ECO:0007669"/>
    <property type="project" value="TreeGrafter"/>
</dbReference>
<feature type="repeat" description="WD" evidence="9">
    <location>
        <begin position="63"/>
        <end position="104"/>
    </location>
</feature>
<dbReference type="InterPro" id="IPR055410">
    <property type="entry name" value="Beta-prop_CAF1B_HIR1"/>
</dbReference>
<reference evidence="12 13" key="1">
    <citation type="journal article" date="2019" name="Commun. Biol.">
        <title>The bagworm genome reveals a unique fibroin gene that provides high tensile strength.</title>
        <authorList>
            <person name="Kono N."/>
            <person name="Nakamura H."/>
            <person name="Ohtoshi R."/>
            <person name="Tomita M."/>
            <person name="Numata K."/>
            <person name="Arakawa K."/>
        </authorList>
    </citation>
    <scope>NUCLEOTIDE SEQUENCE [LARGE SCALE GENOMIC DNA]</scope>
</reference>
<dbReference type="InterPro" id="IPR019775">
    <property type="entry name" value="WD40_repeat_CS"/>
</dbReference>
<dbReference type="SUPFAM" id="SSF50978">
    <property type="entry name" value="WD40 repeat-like"/>
    <property type="match status" value="1"/>
</dbReference>
<feature type="compositionally biased region" description="Polar residues" evidence="10">
    <location>
        <begin position="410"/>
        <end position="419"/>
    </location>
</feature>
<keyword evidence="6" id="KW-0156">Chromatin regulator</keyword>
<keyword evidence="13" id="KW-1185">Reference proteome</keyword>
<feature type="repeat" description="WD" evidence="9">
    <location>
        <begin position="123"/>
        <end position="164"/>
    </location>
</feature>
<keyword evidence="8" id="KW-0539">Nucleus</keyword>
<dbReference type="PANTHER" id="PTHR15271:SF4">
    <property type="entry name" value="CHROMATIN ASSEMBLY FACTOR 1 SUBUNIT B"/>
    <property type="match status" value="1"/>
</dbReference>
<proteinExistence type="inferred from homology"/>
<dbReference type="InterPro" id="IPR036322">
    <property type="entry name" value="WD40_repeat_dom_sf"/>
</dbReference>
<evidence type="ECO:0000259" key="11">
    <source>
        <dbReference type="Pfam" id="PF24105"/>
    </source>
</evidence>
<feature type="domain" description="CAF1B/HIR1 beta-propeller" evidence="11">
    <location>
        <begin position="1"/>
        <end position="191"/>
    </location>
</feature>
<protein>
    <submittedName>
        <fullName evidence="12">Chromatin assembly factor 1 subunit B</fullName>
    </submittedName>
</protein>
<evidence type="ECO:0000313" key="13">
    <source>
        <dbReference type="Proteomes" id="UP000299102"/>
    </source>
</evidence>
<feature type="compositionally biased region" description="Basic and acidic residues" evidence="10">
    <location>
        <begin position="420"/>
        <end position="432"/>
    </location>
</feature>
<dbReference type="GO" id="GO:0006335">
    <property type="term" value="P:DNA replication-dependent chromatin assembly"/>
    <property type="evidence" value="ECO:0007669"/>
    <property type="project" value="InterPro"/>
</dbReference>
<dbReference type="STRING" id="151549.A0A4C1ZIE4"/>
<gene>
    <name evidence="12" type="primary">Chaf1b</name>
    <name evidence="12" type="ORF">EVAR_19933_1</name>
</gene>
<keyword evidence="7" id="KW-0234">DNA repair</keyword>
<sequence>MKYYIPEISWHNRDPVLSVDFQTNSDENEPLRLATGGTDSHVLIWHVAKSDKGSVNLDVAADLVRHQKAVNVVRWSPNGQFLASGDDESIIFIWKQRTDKDPAPTSEQSEEQYMETWIIHKTLRGHLEDVLDISWSPDSLQLASGSVDNKLMIWDINRGRHTALIADHKGFVQGVTWDPLSHFIGTCSTDRPACILPCGEASLAVRWSPICYKPRQEGPSPVFPLAHRLVLAVATRRSVLLYDTQQKTPIAFVNNVHYTRLTDLTWSPDGRILVASSTDGFCSIITFNEGELGEEMPLVKGSELVTTPEQQGKLENNKPESVVKPQGISKFVVPERSPKTSTVKDKVKTPVKIDVIEEVAMPSWSDNSSSEIIKPKELKEAIPMVIDDSDDIKLVYDESTGFNKPEDKSVVQNTPQSEKQNSESPKDRFEDKVVTSFMKQAKVMDVPQAATHKVPGPDTPRRVSFITLSSPKNSKKKC</sequence>
<dbReference type="AlphaFoldDB" id="A0A4C1ZIE4"/>
<keyword evidence="5" id="KW-0227">DNA damage</keyword>
<evidence type="ECO:0000313" key="12">
    <source>
        <dbReference type="EMBL" id="GBP87538.1"/>
    </source>
</evidence>
<dbReference type="Gene3D" id="2.130.10.10">
    <property type="entry name" value="YVTN repeat-like/Quinoprotein amine dehydrogenase"/>
    <property type="match status" value="2"/>
</dbReference>
<comment type="similarity">
    <text evidence="2">Belongs to the WD repeat HIR1 family.</text>
</comment>
<evidence type="ECO:0000256" key="6">
    <source>
        <dbReference type="ARBA" id="ARBA00022853"/>
    </source>
</evidence>
<dbReference type="InterPro" id="IPR015943">
    <property type="entry name" value="WD40/YVTN_repeat-like_dom_sf"/>
</dbReference>
<name>A0A4C1ZIE4_EUMVA</name>
<accession>A0A4C1ZIE4</accession>
<dbReference type="EMBL" id="BGZK01001868">
    <property type="protein sequence ID" value="GBP87538.1"/>
    <property type="molecule type" value="Genomic_DNA"/>
</dbReference>
<organism evidence="12 13">
    <name type="scientific">Eumeta variegata</name>
    <name type="common">Bagworm moth</name>
    <name type="synonym">Eumeta japonica</name>
    <dbReference type="NCBI Taxonomy" id="151549"/>
    <lineage>
        <taxon>Eukaryota</taxon>
        <taxon>Metazoa</taxon>
        <taxon>Ecdysozoa</taxon>
        <taxon>Arthropoda</taxon>
        <taxon>Hexapoda</taxon>
        <taxon>Insecta</taxon>
        <taxon>Pterygota</taxon>
        <taxon>Neoptera</taxon>
        <taxon>Endopterygota</taxon>
        <taxon>Lepidoptera</taxon>
        <taxon>Glossata</taxon>
        <taxon>Ditrysia</taxon>
        <taxon>Tineoidea</taxon>
        <taxon>Psychidae</taxon>
        <taxon>Oiketicinae</taxon>
        <taxon>Eumeta</taxon>
    </lineage>
</organism>
<dbReference type="GO" id="GO:0005634">
    <property type="term" value="C:nucleus"/>
    <property type="evidence" value="ECO:0007669"/>
    <property type="project" value="UniProtKB-SubCell"/>
</dbReference>
<dbReference type="PANTHER" id="PTHR15271">
    <property type="entry name" value="CHROMATIN ASSEMBLY FACTOR 1 SUBUNIT B"/>
    <property type="match status" value="1"/>
</dbReference>
<dbReference type="InterPro" id="IPR001680">
    <property type="entry name" value="WD40_rpt"/>
</dbReference>
<evidence type="ECO:0000256" key="10">
    <source>
        <dbReference type="SAM" id="MobiDB-lite"/>
    </source>
</evidence>
<evidence type="ECO:0000256" key="4">
    <source>
        <dbReference type="ARBA" id="ARBA00022737"/>
    </source>
</evidence>
<evidence type="ECO:0000256" key="9">
    <source>
        <dbReference type="PROSITE-ProRule" id="PRU00221"/>
    </source>
</evidence>
<dbReference type="InterPro" id="IPR045145">
    <property type="entry name" value="PTHR15271"/>
</dbReference>
<dbReference type="Proteomes" id="UP000299102">
    <property type="component" value="Unassembled WGS sequence"/>
</dbReference>
<evidence type="ECO:0000256" key="2">
    <source>
        <dbReference type="ARBA" id="ARBA00007306"/>
    </source>
</evidence>
<comment type="caution">
    <text evidence="12">The sequence shown here is derived from an EMBL/GenBank/DDBJ whole genome shotgun (WGS) entry which is preliminary data.</text>
</comment>
<keyword evidence="3 9" id="KW-0853">WD repeat</keyword>
<feature type="region of interest" description="Disordered" evidence="10">
    <location>
        <begin position="444"/>
        <end position="478"/>
    </location>
</feature>
<dbReference type="Pfam" id="PF00400">
    <property type="entry name" value="WD40"/>
    <property type="match status" value="1"/>
</dbReference>
<dbReference type="PROSITE" id="PS00678">
    <property type="entry name" value="WD_REPEATS_1"/>
    <property type="match status" value="1"/>
</dbReference>
<dbReference type="GO" id="GO:0033186">
    <property type="term" value="C:CAF-1 complex"/>
    <property type="evidence" value="ECO:0007669"/>
    <property type="project" value="TreeGrafter"/>
</dbReference>
<comment type="subcellular location">
    <subcellularLocation>
        <location evidence="1">Nucleus</location>
    </subcellularLocation>
</comment>
<keyword evidence="4" id="KW-0677">Repeat</keyword>
<dbReference type="OrthoDB" id="71227at2759"/>
<dbReference type="SMART" id="SM00320">
    <property type="entry name" value="WD40"/>
    <property type="match status" value="5"/>
</dbReference>
<evidence type="ECO:0000256" key="5">
    <source>
        <dbReference type="ARBA" id="ARBA00022763"/>
    </source>
</evidence>